<reference evidence="1" key="1">
    <citation type="journal article" date="2021" name="Nat. Commun.">
        <title>Genetic determinants of endophytism in the Arabidopsis root mycobiome.</title>
        <authorList>
            <person name="Mesny F."/>
            <person name="Miyauchi S."/>
            <person name="Thiergart T."/>
            <person name="Pickel B."/>
            <person name="Atanasova L."/>
            <person name="Karlsson M."/>
            <person name="Huettel B."/>
            <person name="Barry K.W."/>
            <person name="Haridas S."/>
            <person name="Chen C."/>
            <person name="Bauer D."/>
            <person name="Andreopoulos W."/>
            <person name="Pangilinan J."/>
            <person name="LaButti K."/>
            <person name="Riley R."/>
            <person name="Lipzen A."/>
            <person name="Clum A."/>
            <person name="Drula E."/>
            <person name="Henrissat B."/>
            <person name="Kohler A."/>
            <person name="Grigoriev I.V."/>
            <person name="Martin F.M."/>
            <person name="Hacquard S."/>
        </authorList>
    </citation>
    <scope>NUCLEOTIDE SEQUENCE</scope>
    <source>
        <strain evidence="1">MPI-CAGE-AT-0021</strain>
    </source>
</reference>
<evidence type="ECO:0000313" key="2">
    <source>
        <dbReference type="Proteomes" id="UP000717696"/>
    </source>
</evidence>
<dbReference type="Proteomes" id="UP000717696">
    <property type="component" value="Unassembled WGS sequence"/>
</dbReference>
<gene>
    <name evidence="1" type="ORF">B0J13DRAFT_610922</name>
</gene>
<sequence>MNRRYAAVNKTNHHSNNTQLSMDHLSNLPPLLLGEILQHIPNFETLHAAITASPATYRVFRDQGPAIIHAVATNILEPELHQILYSIALIRNQPVSRSITTLDSFAQNYVPDLITPKRPTTPLSVDTRPQVCFGLVTTVVNINRLAIAVLGEFLHRTAKLKPQHCVSRTVDFASGAYSQNAGSDPWPAGQAAPIAPSATERPPSWVEGYRVQRALWLIQLALEVRSSAPWVVWGANQITVSQNREWSVGKISPWLSLAIDASTIAKMLEDVIAPRVVPDWDDVPSSTPIFVALTKMPRCAASHNSGPALSEEPRDDVIGMGWSQNRDAVRTPSDGRRIFGQLLMNRHVSLNKSIVQTAMQSGLMIWDRERLCDLGLMDELHGDSAEDRWWENEVRRPQMSEDEIGYAWYSIGMSYCEDE</sequence>
<dbReference type="AlphaFoldDB" id="A0A9P9E2R2"/>
<protein>
    <recommendedName>
        <fullName evidence="3">F-box domain-containing protein</fullName>
    </recommendedName>
</protein>
<evidence type="ECO:0008006" key="3">
    <source>
        <dbReference type="Google" id="ProtNLM"/>
    </source>
</evidence>
<accession>A0A9P9E2R2</accession>
<dbReference type="OrthoDB" id="4358152at2759"/>
<comment type="caution">
    <text evidence="1">The sequence shown here is derived from an EMBL/GenBank/DDBJ whole genome shotgun (WGS) entry which is preliminary data.</text>
</comment>
<organism evidence="1 2">
    <name type="scientific">Dactylonectria estremocensis</name>
    <dbReference type="NCBI Taxonomy" id="1079267"/>
    <lineage>
        <taxon>Eukaryota</taxon>
        <taxon>Fungi</taxon>
        <taxon>Dikarya</taxon>
        <taxon>Ascomycota</taxon>
        <taxon>Pezizomycotina</taxon>
        <taxon>Sordariomycetes</taxon>
        <taxon>Hypocreomycetidae</taxon>
        <taxon>Hypocreales</taxon>
        <taxon>Nectriaceae</taxon>
        <taxon>Dactylonectria</taxon>
    </lineage>
</organism>
<proteinExistence type="predicted"/>
<keyword evidence="2" id="KW-1185">Reference proteome</keyword>
<evidence type="ECO:0000313" key="1">
    <source>
        <dbReference type="EMBL" id="KAH7129818.1"/>
    </source>
</evidence>
<name>A0A9P9E2R2_9HYPO</name>
<dbReference type="EMBL" id="JAGMUU010000020">
    <property type="protein sequence ID" value="KAH7129818.1"/>
    <property type="molecule type" value="Genomic_DNA"/>
</dbReference>